<dbReference type="PROSITE" id="PS51257">
    <property type="entry name" value="PROKAR_LIPOPROTEIN"/>
    <property type="match status" value="1"/>
</dbReference>
<keyword evidence="1" id="KW-0472">Membrane</keyword>
<dbReference type="PROSITE" id="PS51123">
    <property type="entry name" value="OMPA_2"/>
    <property type="match status" value="1"/>
</dbReference>
<gene>
    <name evidence="4" type="ORF">HK14_10735</name>
</gene>
<feature type="region of interest" description="Disordered" evidence="2">
    <location>
        <begin position="91"/>
        <end position="116"/>
    </location>
</feature>
<dbReference type="Proteomes" id="UP000196086">
    <property type="component" value="Unassembled WGS sequence"/>
</dbReference>
<reference evidence="4 5" key="1">
    <citation type="submission" date="2014-06" db="EMBL/GenBank/DDBJ databases">
        <authorList>
            <person name="Ju J."/>
            <person name="Zhang J."/>
        </authorList>
    </citation>
    <scope>NUCLEOTIDE SEQUENCE [LARGE SCALE GENOMIC DNA]</scope>
    <source>
        <strain evidence="4 5">DsW_47</strain>
    </source>
</reference>
<evidence type="ECO:0000313" key="5">
    <source>
        <dbReference type="Proteomes" id="UP000196086"/>
    </source>
</evidence>
<dbReference type="InterPro" id="IPR036737">
    <property type="entry name" value="OmpA-like_sf"/>
</dbReference>
<dbReference type="SUPFAM" id="SSF103088">
    <property type="entry name" value="OmpA-like"/>
    <property type="match status" value="1"/>
</dbReference>
<name>A0A1Z5YYH2_9PROT</name>
<dbReference type="Pfam" id="PF00691">
    <property type="entry name" value="OmpA"/>
    <property type="match status" value="1"/>
</dbReference>
<evidence type="ECO:0000256" key="1">
    <source>
        <dbReference type="PROSITE-ProRule" id="PRU00473"/>
    </source>
</evidence>
<proteinExistence type="predicted"/>
<dbReference type="EMBL" id="JOMQ01000005">
    <property type="protein sequence ID" value="OUJ04371.1"/>
    <property type="molecule type" value="Genomic_DNA"/>
</dbReference>
<evidence type="ECO:0000259" key="3">
    <source>
        <dbReference type="PROSITE" id="PS51123"/>
    </source>
</evidence>
<evidence type="ECO:0000313" key="4">
    <source>
        <dbReference type="EMBL" id="OUJ04371.1"/>
    </source>
</evidence>
<dbReference type="AlphaFoldDB" id="A0A1Z5YYH2"/>
<comment type="caution">
    <text evidence="4">The sequence shown here is derived from an EMBL/GenBank/DDBJ whole genome shotgun (WGS) entry which is preliminary data.</text>
</comment>
<dbReference type="InterPro" id="IPR006665">
    <property type="entry name" value="OmpA-like"/>
</dbReference>
<organism evidence="4 5">
    <name type="scientific">Acetobacter cibinongensis</name>
    <dbReference type="NCBI Taxonomy" id="146475"/>
    <lineage>
        <taxon>Bacteria</taxon>
        <taxon>Pseudomonadati</taxon>
        <taxon>Pseudomonadota</taxon>
        <taxon>Alphaproteobacteria</taxon>
        <taxon>Acetobacterales</taxon>
        <taxon>Acetobacteraceae</taxon>
        <taxon>Acetobacter</taxon>
    </lineage>
</organism>
<evidence type="ECO:0000256" key="2">
    <source>
        <dbReference type="SAM" id="MobiDB-lite"/>
    </source>
</evidence>
<feature type="compositionally biased region" description="Polar residues" evidence="2">
    <location>
        <begin position="103"/>
        <end position="114"/>
    </location>
</feature>
<dbReference type="Gene3D" id="3.30.1330.60">
    <property type="entry name" value="OmpA-like domain"/>
    <property type="match status" value="1"/>
</dbReference>
<dbReference type="OrthoDB" id="7224667at2"/>
<dbReference type="RefSeq" id="WP_086650294.1">
    <property type="nucleotide sequence ID" value="NZ_JOMQ01000005.1"/>
</dbReference>
<sequence length="125" mass="13253">MRRLLTVLGLSLLAGCASEPPRKYVVFFANSSVELDDASRNVIAEASAQAQKHSSHIVQVEGYAGAGNDLSADALLAVQRAKLVAQQLHDDGVSGDRIRQTPRAPSSTEASTVGSRRVEIELVSP</sequence>
<feature type="domain" description="OmpA-like" evidence="3">
    <location>
        <begin position="15"/>
        <end position="125"/>
    </location>
</feature>
<protein>
    <recommendedName>
        <fullName evidence="3">OmpA-like domain-containing protein</fullName>
    </recommendedName>
</protein>
<dbReference type="GO" id="GO:0016020">
    <property type="term" value="C:membrane"/>
    <property type="evidence" value="ECO:0007669"/>
    <property type="project" value="UniProtKB-UniRule"/>
</dbReference>
<accession>A0A1Z5YYH2</accession>